<dbReference type="InterPro" id="IPR013341">
    <property type="entry name" value="Mandelate_racemase_N_dom"/>
</dbReference>
<dbReference type="Pfam" id="PF02746">
    <property type="entry name" value="MR_MLE_N"/>
    <property type="match status" value="1"/>
</dbReference>
<dbReference type="InterPro" id="IPR029017">
    <property type="entry name" value="Enolase-like_N"/>
</dbReference>
<dbReference type="Proteomes" id="UP000078486">
    <property type="component" value="Unassembled WGS sequence"/>
</dbReference>
<keyword evidence="4" id="KW-1185">Reference proteome</keyword>
<dbReference type="EMBL" id="LRRQ01000144">
    <property type="protein sequence ID" value="OAM88117.1"/>
    <property type="molecule type" value="Genomic_DNA"/>
</dbReference>
<dbReference type="AlphaFoldDB" id="A0A178IG35"/>
<proteinExistence type="predicted"/>
<reference evidence="3 4" key="1">
    <citation type="submission" date="2016-01" db="EMBL/GenBank/DDBJ databases">
        <title>High potential of lignocellulose degradation of a new Verrucomicrobia species.</title>
        <authorList>
            <person name="Wang Y."/>
            <person name="Shi Y."/>
            <person name="Qiu Z."/>
            <person name="Liu S."/>
            <person name="Yang H."/>
        </authorList>
    </citation>
    <scope>NUCLEOTIDE SEQUENCE [LARGE SCALE GENOMIC DNA]</scope>
    <source>
        <strain evidence="3 4">TSB47</strain>
    </source>
</reference>
<dbReference type="Gene3D" id="3.30.390.10">
    <property type="entry name" value="Enolase-like, N-terminal domain"/>
    <property type="match status" value="1"/>
</dbReference>
<dbReference type="InterPro" id="IPR029065">
    <property type="entry name" value="Enolase_C-like"/>
</dbReference>
<dbReference type="PANTHER" id="PTHR48080:SF2">
    <property type="entry name" value="D-GALACTONATE DEHYDRATASE"/>
    <property type="match status" value="1"/>
</dbReference>
<dbReference type="GO" id="GO:0016829">
    <property type="term" value="F:lyase activity"/>
    <property type="evidence" value="ECO:0007669"/>
    <property type="project" value="UniProtKB-KW"/>
</dbReference>
<comment type="caution">
    <text evidence="3">The sequence shown here is derived from an EMBL/GenBank/DDBJ whole genome shotgun (WGS) entry which is preliminary data.</text>
</comment>
<gene>
    <name evidence="3" type="ORF">AW736_18760</name>
</gene>
<dbReference type="InterPro" id="IPR036849">
    <property type="entry name" value="Enolase-like_C_sf"/>
</dbReference>
<accession>A0A178IG35</accession>
<dbReference type="SUPFAM" id="SSF51604">
    <property type="entry name" value="Enolase C-terminal domain-like"/>
    <property type="match status" value="1"/>
</dbReference>
<dbReference type="SUPFAM" id="SSF54826">
    <property type="entry name" value="Enolase N-terminal domain-like"/>
    <property type="match status" value="1"/>
</dbReference>
<evidence type="ECO:0000259" key="2">
    <source>
        <dbReference type="SMART" id="SM00922"/>
    </source>
</evidence>
<dbReference type="SMART" id="SM00922">
    <property type="entry name" value="MR_MLE"/>
    <property type="match status" value="1"/>
</dbReference>
<keyword evidence="1" id="KW-0456">Lyase</keyword>
<evidence type="ECO:0000256" key="1">
    <source>
        <dbReference type="ARBA" id="ARBA00023239"/>
    </source>
</evidence>
<feature type="domain" description="Mandelate racemase/muconate lactonizing enzyme C-terminal" evidence="2">
    <location>
        <begin position="174"/>
        <end position="270"/>
    </location>
</feature>
<dbReference type="InterPro" id="IPR034593">
    <property type="entry name" value="DgoD-like"/>
</dbReference>
<dbReference type="PANTHER" id="PTHR48080">
    <property type="entry name" value="D-GALACTONATE DEHYDRATASE-RELATED"/>
    <property type="match status" value="1"/>
</dbReference>
<sequence length="397" mass="43979">MIEGRKRGSLAGIGFNPARQFKIILPAMKINSISIRLIRRSAELWHAPRPVPADDFPYFDFPLVTVGTDEGVEGYTMEYCPLGQGRATAYGLKDIYSIDLLGQNPLHHEKIWQRLRAKQRHLYNVTPSMWSTLDVALWDIKGKVAGQSIASLLGQYRDRVPLYATCAPQTITTPDEVGEAVADKIKQGFAGVKLQFNGGAARDIPRLRRAREVAGPGYPLMVDAAAGLMFEDALKIGHVLDELDYEWFEEPFSDANVLMLKKLSDTIRTPVLAAETVSLFELPHYMIGGAVDLVRGDAHHKGGITGIMKALGMCEMMGYGLEIHTAATPLHDVANLHVGCATRLSRFLESHHPMFRFGLKNDPLRVHPDGCQHVPNGPGLGVEIDWDWVDNHTVEVI</sequence>
<dbReference type="InterPro" id="IPR013342">
    <property type="entry name" value="Mandelate_racemase_C"/>
</dbReference>
<evidence type="ECO:0000313" key="4">
    <source>
        <dbReference type="Proteomes" id="UP000078486"/>
    </source>
</evidence>
<dbReference type="Gene3D" id="3.20.20.120">
    <property type="entry name" value="Enolase-like C-terminal domain"/>
    <property type="match status" value="1"/>
</dbReference>
<dbReference type="SFLD" id="SFLDG00179">
    <property type="entry name" value="mandelate_racemase"/>
    <property type="match status" value="1"/>
</dbReference>
<name>A0A178IG35_9BACT</name>
<dbReference type="STRING" id="1184151.AW736_18760"/>
<dbReference type="Pfam" id="PF13378">
    <property type="entry name" value="MR_MLE_C"/>
    <property type="match status" value="1"/>
</dbReference>
<organism evidence="3 4">
    <name type="scientific">Termitidicoccus mucosus</name>
    <dbReference type="NCBI Taxonomy" id="1184151"/>
    <lineage>
        <taxon>Bacteria</taxon>
        <taxon>Pseudomonadati</taxon>
        <taxon>Verrucomicrobiota</taxon>
        <taxon>Opitutia</taxon>
        <taxon>Opitutales</taxon>
        <taxon>Opitutaceae</taxon>
        <taxon>Termitidicoccus</taxon>
    </lineage>
</organism>
<evidence type="ECO:0000313" key="3">
    <source>
        <dbReference type="EMBL" id="OAM88117.1"/>
    </source>
</evidence>
<dbReference type="CDD" id="cd03316">
    <property type="entry name" value="MR_like"/>
    <property type="match status" value="1"/>
</dbReference>
<protein>
    <recommendedName>
        <fullName evidence="2">Mandelate racemase/muconate lactonizing enzyme C-terminal domain-containing protein</fullName>
    </recommendedName>
</protein>
<dbReference type="SFLD" id="SFLDS00001">
    <property type="entry name" value="Enolase"/>
    <property type="match status" value="1"/>
</dbReference>